<gene>
    <name evidence="16" type="ORF">D1610_03345</name>
</gene>
<dbReference type="InterPro" id="IPR050554">
    <property type="entry name" value="Met_Synthase/Corrinoid"/>
</dbReference>
<comment type="similarity">
    <text evidence="1">Belongs to the vitamin-B12 dependent methionine synthase family.</text>
</comment>
<dbReference type="GO" id="GO:0008270">
    <property type="term" value="F:zinc ion binding"/>
    <property type="evidence" value="ECO:0007669"/>
    <property type="project" value="UniProtKB-UniRule"/>
</dbReference>
<accession>A0A396RRY9</accession>
<keyword evidence="7" id="KW-0677">Repeat</keyword>
<dbReference type="CDD" id="cd02069">
    <property type="entry name" value="methionine_synthase_B12_BD"/>
    <property type="match status" value="1"/>
</dbReference>
<evidence type="ECO:0000256" key="1">
    <source>
        <dbReference type="ARBA" id="ARBA00010398"/>
    </source>
</evidence>
<dbReference type="GO" id="GO:0005829">
    <property type="term" value="C:cytosol"/>
    <property type="evidence" value="ECO:0007669"/>
    <property type="project" value="TreeGrafter"/>
</dbReference>
<feature type="binding site" evidence="11">
    <location>
        <position position="510"/>
    </location>
    <ligand>
        <name>methylcob(III)alamin</name>
        <dbReference type="ChEBI" id="CHEBI:28115"/>
    </ligand>
</feature>
<keyword evidence="9" id="KW-0028">Amino-acid biosynthesis</keyword>
<evidence type="ECO:0000256" key="9">
    <source>
        <dbReference type="PIRNR" id="PIRNR000381"/>
    </source>
</evidence>
<reference evidence="16 17" key="1">
    <citation type="submission" date="2018-08" db="EMBL/GenBank/DDBJ databases">
        <title>The multiple taxonomic identification of Sphingomonas gilva.</title>
        <authorList>
            <person name="Zhu D."/>
            <person name="Zheng S."/>
        </authorList>
    </citation>
    <scope>NUCLEOTIDE SEQUENCE [LARGE SCALE GENOMIC DNA]</scope>
    <source>
        <strain evidence="16 17">ZDH117</strain>
    </source>
</reference>
<dbReference type="InterPro" id="IPR033706">
    <property type="entry name" value="Met_synthase_B12-bd"/>
</dbReference>
<dbReference type="GO" id="GO:0046653">
    <property type="term" value="P:tetrahydrofolate metabolic process"/>
    <property type="evidence" value="ECO:0007669"/>
    <property type="project" value="TreeGrafter"/>
</dbReference>
<feature type="domain" description="Pterin-binding" evidence="12">
    <location>
        <begin position="8"/>
        <end position="268"/>
    </location>
</feature>
<evidence type="ECO:0000256" key="8">
    <source>
        <dbReference type="ARBA" id="ARBA00023285"/>
    </source>
</evidence>
<dbReference type="SUPFAM" id="SSF47644">
    <property type="entry name" value="Methionine synthase domain"/>
    <property type="match status" value="1"/>
</dbReference>
<dbReference type="PROSITE" id="PS51337">
    <property type="entry name" value="B12_BINDING_NTER"/>
    <property type="match status" value="1"/>
</dbReference>
<evidence type="ECO:0000259" key="15">
    <source>
        <dbReference type="PROSITE" id="PS51337"/>
    </source>
</evidence>
<dbReference type="PROSITE" id="PS51332">
    <property type="entry name" value="B12_BINDING"/>
    <property type="match status" value="1"/>
</dbReference>
<feature type="binding site" evidence="11">
    <location>
        <position position="458"/>
    </location>
    <ligand>
        <name>methylcob(III)alamin</name>
        <dbReference type="ChEBI" id="CHEBI:28115"/>
    </ligand>
</feature>
<dbReference type="Pfam" id="PF02607">
    <property type="entry name" value="B12-binding_2"/>
    <property type="match status" value="1"/>
</dbReference>
<evidence type="ECO:0000259" key="12">
    <source>
        <dbReference type="PROSITE" id="PS50972"/>
    </source>
</evidence>
<dbReference type="Pfam" id="PF00809">
    <property type="entry name" value="Pterin_bind"/>
    <property type="match status" value="1"/>
</dbReference>
<feature type="binding site" evidence="11">
    <location>
        <begin position="884"/>
        <end position="885"/>
    </location>
    <ligand>
        <name>S-adenosyl-L-methionine</name>
        <dbReference type="ChEBI" id="CHEBI:59789"/>
    </ligand>
</feature>
<keyword evidence="17" id="KW-1185">Reference proteome</keyword>
<keyword evidence="8 9" id="KW-0170">Cobalt</keyword>
<dbReference type="InterPro" id="IPR037010">
    <property type="entry name" value="VitB12-dep_Met_synth_activ_sf"/>
</dbReference>
<dbReference type="PROSITE" id="PS50972">
    <property type="entry name" value="PTERIN_BINDING"/>
    <property type="match status" value="1"/>
</dbReference>
<keyword evidence="9" id="KW-0486">Methionine biosynthesis</keyword>
<evidence type="ECO:0000256" key="4">
    <source>
        <dbReference type="ARBA" id="ARBA00022679"/>
    </source>
</evidence>
<dbReference type="Gene3D" id="1.10.1240.10">
    <property type="entry name" value="Methionine synthase domain"/>
    <property type="match status" value="1"/>
</dbReference>
<evidence type="ECO:0000313" key="17">
    <source>
        <dbReference type="Proteomes" id="UP000266693"/>
    </source>
</evidence>
<dbReference type="Proteomes" id="UP000266693">
    <property type="component" value="Unassembled WGS sequence"/>
</dbReference>
<comment type="pathway">
    <text evidence="9">Amino-acid biosynthesis; L-methionine biosynthesis via de novo pathway; L-methionine from L-homocysteine (MetH route): step 1/1.</text>
</comment>
<feature type="binding site" evidence="11">
    <location>
        <position position="454"/>
    </location>
    <ligand>
        <name>methylcob(III)alamin</name>
        <dbReference type="ChEBI" id="CHEBI:28115"/>
    </ligand>
</feature>
<feature type="domain" description="B12-binding" evidence="14">
    <location>
        <begin position="396"/>
        <end position="531"/>
    </location>
</feature>
<dbReference type="SUPFAM" id="SSF56507">
    <property type="entry name" value="Methionine synthase activation domain-like"/>
    <property type="match status" value="1"/>
</dbReference>
<dbReference type="FunFam" id="3.20.20.20:FF:000002">
    <property type="entry name" value="Methionine synthase"/>
    <property type="match status" value="1"/>
</dbReference>
<dbReference type="RefSeq" id="WP_118862667.1">
    <property type="nucleotide sequence ID" value="NZ_QWLV01000001.1"/>
</dbReference>
<keyword evidence="9" id="KW-0862">Zinc</keyword>
<feature type="binding site" evidence="11">
    <location>
        <begin position="406"/>
        <end position="410"/>
    </location>
    <ligand>
        <name>methylcob(III)alamin</name>
        <dbReference type="ChEBI" id="CHEBI:28115"/>
    </ligand>
</feature>
<dbReference type="EC" id="2.1.1.13" evidence="9"/>
<dbReference type="SMART" id="SM01018">
    <property type="entry name" value="B12-binding_2"/>
    <property type="match status" value="1"/>
</dbReference>
<dbReference type="PANTHER" id="PTHR45833:SF1">
    <property type="entry name" value="METHIONINE SYNTHASE"/>
    <property type="match status" value="1"/>
</dbReference>
<feature type="domain" description="B12-binding N-terminal" evidence="15">
    <location>
        <begin position="299"/>
        <end position="393"/>
    </location>
</feature>
<dbReference type="GO" id="GO:0050667">
    <property type="term" value="P:homocysteine metabolic process"/>
    <property type="evidence" value="ECO:0007669"/>
    <property type="project" value="TreeGrafter"/>
</dbReference>
<evidence type="ECO:0000313" key="16">
    <source>
        <dbReference type="EMBL" id="RHW19159.1"/>
    </source>
</evidence>
<keyword evidence="6 9" id="KW-0479">Metal-binding</keyword>
<keyword evidence="3 9" id="KW-0846">Cobalamin</keyword>
<dbReference type="InterPro" id="IPR003759">
    <property type="entry name" value="Cbl-bd_cap"/>
</dbReference>
<evidence type="ECO:0000256" key="2">
    <source>
        <dbReference type="ARBA" id="ARBA00022603"/>
    </source>
</evidence>
<dbReference type="PANTHER" id="PTHR45833">
    <property type="entry name" value="METHIONINE SYNTHASE"/>
    <property type="match status" value="1"/>
</dbReference>
<dbReference type="InterPro" id="IPR006158">
    <property type="entry name" value="Cobalamin-bd"/>
</dbReference>
<dbReference type="UniPathway" id="UPA00051">
    <property type="reaction ID" value="UER00081"/>
</dbReference>
<comment type="domain">
    <text evidence="9">Modular enzyme with four functionally distinct domains. The isolated Hcy-binding domain catalyzes methyl transfer from free methylcobalamin to homocysteine. The Hcy-binding domain in association with the pterin-binding domain catalyzes the methylation of cob(I)alamin by methyltetrahydrofolate and the methylation of homocysteine. The B12-binding domain binds the cofactor. The AdoMet activation domain binds S-adenosyl-L-methionine. Under aerobic conditions cob(I)alamin can be converted to inactive cob(II)alamin. Reductive methylation by S-adenosyl-L-methionine and flavodoxin regenerates methylcobalamin.</text>
</comment>
<evidence type="ECO:0000256" key="11">
    <source>
        <dbReference type="PIRSR" id="PIRSR000381-2"/>
    </source>
</evidence>
<dbReference type="GO" id="GO:0031419">
    <property type="term" value="F:cobalamin binding"/>
    <property type="evidence" value="ECO:0007669"/>
    <property type="project" value="UniProtKB-UniRule"/>
</dbReference>
<dbReference type="GO" id="GO:0032259">
    <property type="term" value="P:methylation"/>
    <property type="evidence" value="ECO:0007669"/>
    <property type="project" value="UniProtKB-KW"/>
</dbReference>
<evidence type="ECO:0000256" key="5">
    <source>
        <dbReference type="ARBA" id="ARBA00022691"/>
    </source>
</evidence>
<keyword evidence="5 9" id="KW-0949">S-adenosyl-L-methionine</keyword>
<dbReference type="AlphaFoldDB" id="A0A396RRY9"/>
<dbReference type="Gene3D" id="3.20.20.20">
    <property type="entry name" value="Dihydropteroate synthase-like"/>
    <property type="match status" value="1"/>
</dbReference>
<dbReference type="FunFam" id="3.40.50.280:FF:000001">
    <property type="entry name" value="Methionine synthase"/>
    <property type="match status" value="1"/>
</dbReference>
<evidence type="ECO:0000256" key="7">
    <source>
        <dbReference type="ARBA" id="ARBA00022737"/>
    </source>
</evidence>
<evidence type="ECO:0000259" key="14">
    <source>
        <dbReference type="PROSITE" id="PS51332"/>
    </source>
</evidence>
<dbReference type="Pfam" id="PF02965">
    <property type="entry name" value="Met_synt_B12"/>
    <property type="match status" value="2"/>
</dbReference>
<dbReference type="SUPFAM" id="SSF52242">
    <property type="entry name" value="Cobalamin (vitamin B12)-binding domain"/>
    <property type="match status" value="1"/>
</dbReference>
<dbReference type="InterPro" id="IPR036724">
    <property type="entry name" value="Cobalamin-bd_sf"/>
</dbReference>
<dbReference type="GO" id="GO:0008705">
    <property type="term" value="F:methionine synthase activity"/>
    <property type="evidence" value="ECO:0007669"/>
    <property type="project" value="UniProtKB-UniRule"/>
</dbReference>
<dbReference type="InterPro" id="IPR011822">
    <property type="entry name" value="MetH"/>
</dbReference>
<name>A0A396RRY9_9SPHN</name>
<dbReference type="Gene3D" id="3.10.196.10">
    <property type="entry name" value="Vitamin B12-dependent methionine synthase, activation domain"/>
    <property type="match status" value="1"/>
</dbReference>
<feature type="binding site" description="axial binding residue" evidence="10">
    <location>
        <position position="409"/>
    </location>
    <ligand>
        <name>methylcob(III)alamin</name>
        <dbReference type="ChEBI" id="CHEBI:28115"/>
    </ligand>
    <ligandPart>
        <name>Co</name>
        <dbReference type="ChEBI" id="CHEBI:27638"/>
    </ligandPart>
</feature>
<dbReference type="SUPFAM" id="SSF51717">
    <property type="entry name" value="Dihydropteroate synthetase-like"/>
    <property type="match status" value="1"/>
</dbReference>
<feature type="binding site" evidence="11">
    <location>
        <position position="830"/>
    </location>
    <ligand>
        <name>S-adenosyl-L-methionine</name>
        <dbReference type="ChEBI" id="CHEBI:59789"/>
    </ligand>
</feature>
<feature type="binding site" evidence="11">
    <location>
        <position position="343"/>
    </location>
    <ligand>
        <name>methylcob(III)alamin</name>
        <dbReference type="ChEBI" id="CHEBI:28115"/>
    </ligand>
</feature>
<dbReference type="OrthoDB" id="9803687at2"/>
<comment type="catalytic activity">
    <reaction evidence="9">
        <text>(6S)-5-methyl-5,6,7,8-tetrahydrofolate + L-homocysteine = (6S)-5,6,7,8-tetrahydrofolate + L-methionine</text>
        <dbReference type="Rhea" id="RHEA:11172"/>
        <dbReference type="ChEBI" id="CHEBI:18608"/>
        <dbReference type="ChEBI" id="CHEBI:57453"/>
        <dbReference type="ChEBI" id="CHEBI:57844"/>
        <dbReference type="ChEBI" id="CHEBI:58199"/>
        <dbReference type="EC" id="2.1.1.13"/>
    </reaction>
</comment>
<feature type="binding site" evidence="11">
    <location>
        <position position="595"/>
    </location>
    <ligand>
        <name>S-adenosyl-L-methionine</name>
        <dbReference type="ChEBI" id="CHEBI:59789"/>
    </ligand>
</feature>
<evidence type="ECO:0000256" key="10">
    <source>
        <dbReference type="PIRSR" id="PIRSR000381-1"/>
    </source>
</evidence>
<protein>
    <recommendedName>
        <fullName evidence="9">Methionine synthase</fullName>
        <ecNumber evidence="9">2.1.1.13</ecNumber>
    </recommendedName>
    <alternativeName>
        <fullName evidence="9">5-methyltetrahydrofolate--homocysteine methyltransferase</fullName>
    </alternativeName>
</protein>
<comment type="cofactor">
    <cofactor evidence="9">
        <name>Zn(2+)</name>
        <dbReference type="ChEBI" id="CHEBI:29105"/>
    </cofactor>
</comment>
<dbReference type="PROSITE" id="PS50974">
    <property type="entry name" value="ADOMET_ACTIVATION"/>
    <property type="match status" value="1"/>
</dbReference>
<dbReference type="Gene3D" id="3.40.50.280">
    <property type="entry name" value="Cobalamin-binding domain"/>
    <property type="match status" value="1"/>
</dbReference>
<evidence type="ECO:0000259" key="13">
    <source>
        <dbReference type="PROSITE" id="PS50974"/>
    </source>
</evidence>
<keyword evidence="4 9" id="KW-0808">Transferase</keyword>
<dbReference type="InterPro" id="IPR036594">
    <property type="entry name" value="Meth_synthase_dom"/>
</dbReference>
<evidence type="ECO:0000256" key="6">
    <source>
        <dbReference type="ARBA" id="ARBA00022723"/>
    </source>
</evidence>
<sequence length="918" mass="100736">MTQSSAQFVNIGERTNVTGSAAFKKLIMAGDYPRAVEVARQQVENGAQVIDVNMDEGLLDAEVAMTTFLKLIAAEPDIARVPFMIDSSKWSVIEAGLKCVSGKPIVNSISMKEGEAQFLEQARKCMAYGAAVVVMAFDEVGQADTRDRKVEICERAYRLLTGIGFPPEDIIFDPNIFAVATGIEEHNNYAVDFIEACREIKARCPHCHISGGLSNLSFSFRGNEPVRRAMHSIFLYHAIPAGMDMGIVNAGQLDVYDTINPELREACEDVILNRDPDATERLIALAERYKGSDAVAEKQAAEWRGWDVTKRLEHALVKGIDSHVVEDTEEARLQYARPIEVIEGPLMDGMNVVGDLFGSGKMFLPQVVKSARVMKKAVAHLLPFIEAEKQPGQRGKGKIVMATVKGDVHDIGKNIVGVVLQCNGFEVVDLGVMVPWSKILEAANENDADMIGLSGLITPSLDEMVTVGEEMQRAGMTMPLLIGGATTSKVHTALRISPAYQGPVVHVLDASRAVGVASTLVSDTQRDAFVLKTAEDYEAVRVARANKGQSELLPLQTARERGFEADFGLKPPAPKQPGVHLFEDWNLTDLRETIDWTPFFRAWELAGTYPGILDDAVVGESARGLFADAQAMLDTIIAEKWLTARGVAGLWECRREGDDVFLKPSPLQRSSGSIVPPAQSQHRGAMLTRNWLGEGNDIGGEEPARAMDTLPLPPTPSPEGEGEVRLPMLRQQIAKREGRANMCLADFIDPAGDWIGGFAVGIHGIEPHLARFRAEHDDYRDILLKALADRLAEAFAERLHQHVRTTLWGYAPDEQLTNEALIREQYRGIRPAPGYPACPEHSLKPVLFDLLGAERTGLSLTESFAMLPTAAVSGFYFGHPQAEYFGVARIGRDQLEDYAARRGVDLAQAERWLRPNLD</sequence>
<comment type="cofactor">
    <cofactor evidence="9 10">
        <name>methylcob(III)alamin</name>
        <dbReference type="ChEBI" id="CHEBI:28115"/>
    </cofactor>
</comment>
<feature type="domain" description="AdoMet activation" evidence="13">
    <location>
        <begin position="546"/>
        <end position="918"/>
    </location>
</feature>
<dbReference type="InterPro" id="IPR011005">
    <property type="entry name" value="Dihydropteroate_synth-like_sf"/>
</dbReference>
<organism evidence="16 17">
    <name type="scientific">Sphingomonas gilva</name>
    <dbReference type="NCBI Taxonomy" id="2305907"/>
    <lineage>
        <taxon>Bacteria</taxon>
        <taxon>Pseudomonadati</taxon>
        <taxon>Pseudomonadota</taxon>
        <taxon>Alphaproteobacteria</taxon>
        <taxon>Sphingomonadales</taxon>
        <taxon>Sphingomonadaceae</taxon>
        <taxon>Sphingomonas</taxon>
    </lineage>
</organism>
<dbReference type="FunFam" id="1.10.1240.10:FF:000001">
    <property type="entry name" value="Methionine synthase"/>
    <property type="match status" value="1"/>
</dbReference>
<dbReference type="Pfam" id="PF02310">
    <property type="entry name" value="B12-binding"/>
    <property type="match status" value="1"/>
</dbReference>
<dbReference type="PIRSF" id="PIRSF000381">
    <property type="entry name" value="MetH"/>
    <property type="match status" value="1"/>
</dbReference>
<dbReference type="EMBL" id="QWLV01000001">
    <property type="protein sequence ID" value="RHW19159.1"/>
    <property type="molecule type" value="Genomic_DNA"/>
</dbReference>
<proteinExistence type="inferred from homology"/>
<keyword evidence="2 9" id="KW-0489">Methyltransferase</keyword>
<dbReference type="InterPro" id="IPR000489">
    <property type="entry name" value="Pterin-binding_dom"/>
</dbReference>
<evidence type="ECO:0000256" key="3">
    <source>
        <dbReference type="ARBA" id="ARBA00022628"/>
    </source>
</evidence>
<dbReference type="InterPro" id="IPR004223">
    <property type="entry name" value="VitB12-dep_Met_synth_activ_dom"/>
</dbReference>
<dbReference type="CDD" id="cd00740">
    <property type="entry name" value="MeTr"/>
    <property type="match status" value="1"/>
</dbReference>
<comment type="caution">
    <text evidence="16">The sequence shown here is derived from an EMBL/GenBank/DDBJ whole genome shotgun (WGS) entry which is preliminary data.</text>
</comment>
<comment type="function">
    <text evidence="9">Catalyzes the transfer of a methyl group from methyl-cobalamin to homocysteine, yielding enzyme-bound cob(I)alamin and methionine. Subsequently, remethylates the cofactor using methyltetrahydrofolate.</text>
</comment>